<reference evidence="12 14" key="2">
    <citation type="submission" date="2007-08" db="EMBL/GenBank/DDBJ databases">
        <authorList>
            <person name="Fulton L."/>
            <person name="Clifton S."/>
            <person name="Fulton B."/>
            <person name="Xu J."/>
            <person name="Minx P."/>
            <person name="Pepin K.H."/>
            <person name="Johnson M."/>
            <person name="Thiruvilangam P."/>
            <person name="Bhonagiri V."/>
            <person name="Nash W.E."/>
            <person name="Wang C."/>
            <person name="Mardis E.R."/>
            <person name="Wilson R.K."/>
        </authorList>
    </citation>
    <scope>NUCLEOTIDE SEQUENCE [LARGE SCALE GENOMIC DNA]</scope>
    <source>
        <strain evidence="12 14">DSM 753</strain>
    </source>
</reference>
<dbReference type="Gene3D" id="2.40.30.10">
    <property type="entry name" value="Translation factors"/>
    <property type="match status" value="2"/>
</dbReference>
<feature type="domain" description="Tr-type G" evidence="11">
    <location>
        <begin position="354"/>
        <end position="523"/>
    </location>
</feature>
<dbReference type="InterPro" id="IPR006847">
    <property type="entry name" value="IF2_N"/>
</dbReference>
<dbReference type="InterPro" id="IPR036925">
    <property type="entry name" value="TIF_IF2_dom3_sf"/>
</dbReference>
<name>A7VT59_9FIRM</name>
<dbReference type="FunFam" id="3.40.50.10050:FF:000001">
    <property type="entry name" value="Translation initiation factor IF-2"/>
    <property type="match status" value="1"/>
</dbReference>
<dbReference type="CDD" id="cd03692">
    <property type="entry name" value="mtIF2_IVc"/>
    <property type="match status" value="1"/>
</dbReference>
<dbReference type="OrthoDB" id="9811804at2"/>
<keyword evidence="15" id="KW-1185">Reference proteome</keyword>
<dbReference type="CDD" id="cd01887">
    <property type="entry name" value="IF2_eIF5B"/>
    <property type="match status" value="1"/>
</dbReference>
<evidence type="ECO:0000256" key="10">
    <source>
        <dbReference type="SAM" id="MobiDB-lite"/>
    </source>
</evidence>
<dbReference type="Pfam" id="PF00009">
    <property type="entry name" value="GTP_EFTU"/>
    <property type="match status" value="1"/>
</dbReference>
<keyword evidence="6 8" id="KW-0342">GTP-binding</keyword>
<evidence type="ECO:0000256" key="9">
    <source>
        <dbReference type="RuleBase" id="RU000644"/>
    </source>
</evidence>
<dbReference type="GO" id="GO:0005525">
    <property type="term" value="F:GTP binding"/>
    <property type="evidence" value="ECO:0007669"/>
    <property type="project" value="UniProtKB-KW"/>
</dbReference>
<dbReference type="Proteomes" id="UP000003490">
    <property type="component" value="Unassembled WGS sequence"/>
</dbReference>
<reference evidence="12 14" key="1">
    <citation type="submission" date="2007-08" db="EMBL/GenBank/DDBJ databases">
        <title>Draft genome sequence of Clostridium leptum (DSM 753).</title>
        <authorList>
            <person name="Sudarsanam P."/>
            <person name="Ley R."/>
            <person name="Guruge J."/>
            <person name="Turnbaugh P.J."/>
            <person name="Mahowald M."/>
            <person name="Liep D."/>
            <person name="Gordon J."/>
        </authorList>
    </citation>
    <scope>NUCLEOTIDE SEQUENCE [LARGE SCALE GENOMIC DNA]</scope>
    <source>
        <strain evidence="12 14">DSM 753</strain>
    </source>
</reference>
<dbReference type="SUPFAM" id="SSF52540">
    <property type="entry name" value="P-loop containing nucleoside triphosphate hydrolases"/>
    <property type="match status" value="1"/>
</dbReference>
<dbReference type="CDD" id="cd03702">
    <property type="entry name" value="IF2_mtIF2_II"/>
    <property type="match status" value="1"/>
</dbReference>
<feature type="compositionally biased region" description="Basic and acidic residues" evidence="10">
    <location>
        <begin position="99"/>
        <end position="116"/>
    </location>
</feature>
<dbReference type="HOGENOM" id="CLU_006301_5_1_9"/>
<dbReference type="GO" id="GO:0003924">
    <property type="term" value="F:GTPase activity"/>
    <property type="evidence" value="ECO:0007669"/>
    <property type="project" value="UniProtKB-UniRule"/>
</dbReference>
<comment type="subcellular location">
    <subcellularLocation>
        <location evidence="8">Cytoplasm</location>
    </subcellularLocation>
</comment>
<dbReference type="GO" id="GO:0005829">
    <property type="term" value="C:cytosol"/>
    <property type="evidence" value="ECO:0007669"/>
    <property type="project" value="TreeGrafter"/>
</dbReference>
<keyword evidence="5 8" id="KW-0648">Protein biosynthesis</keyword>
<evidence type="ECO:0000313" key="12">
    <source>
        <dbReference type="EMBL" id="EDO61355.1"/>
    </source>
</evidence>
<dbReference type="FunFam" id="3.40.50.300:FF:000019">
    <property type="entry name" value="Translation initiation factor IF-2"/>
    <property type="match status" value="1"/>
</dbReference>
<dbReference type="Gene3D" id="1.10.10.2480">
    <property type="match status" value="1"/>
</dbReference>
<feature type="region of interest" description="Disordered" evidence="10">
    <location>
        <begin position="97"/>
        <end position="202"/>
    </location>
</feature>
<evidence type="ECO:0000259" key="11">
    <source>
        <dbReference type="PROSITE" id="PS51722"/>
    </source>
</evidence>
<dbReference type="InterPro" id="IPR053905">
    <property type="entry name" value="EF-G-like_DII"/>
</dbReference>
<dbReference type="Pfam" id="PF11987">
    <property type="entry name" value="IF-2"/>
    <property type="match status" value="1"/>
</dbReference>
<evidence type="ECO:0000313" key="14">
    <source>
        <dbReference type="Proteomes" id="UP000003490"/>
    </source>
</evidence>
<accession>A7VT59</accession>
<evidence type="ECO:0000313" key="15">
    <source>
        <dbReference type="Proteomes" id="UP000220611"/>
    </source>
</evidence>
<dbReference type="EMBL" id="ABCB02000018">
    <property type="protein sequence ID" value="EDO61355.1"/>
    <property type="molecule type" value="Genomic_DNA"/>
</dbReference>
<reference evidence="13 15" key="3">
    <citation type="submission" date="2017-07" db="EMBL/GenBank/DDBJ databases">
        <title>Prevalence of linear plasmids in Cutibacterium (Propionibacterium) acnes isolates obtained from prostatic tissue.</title>
        <authorList>
            <person name="Davidsson S."/>
            <person name="Carlsson J."/>
            <person name="Molling P."/>
            <person name="Andren O."/>
            <person name="Andersson S.-O."/>
            <person name="Brzuszkiewicz E."/>
            <person name="Poehlein A."/>
            <person name="Al-Zeer M."/>
            <person name="Brinkmann V."/>
            <person name="Scavenius C."/>
            <person name="Nazipi S."/>
            <person name="Soderquist B."/>
            <person name="Bruggemann H."/>
        </authorList>
    </citation>
    <scope>NUCLEOTIDE SEQUENCE [LARGE SCALE GENOMIC DNA]</scope>
    <source>
        <strain evidence="13 15">DSM 753</strain>
    </source>
</reference>
<dbReference type="eggNOG" id="COG0532">
    <property type="taxonomic scope" value="Bacteria"/>
</dbReference>
<evidence type="ECO:0000256" key="5">
    <source>
        <dbReference type="ARBA" id="ARBA00022917"/>
    </source>
</evidence>
<dbReference type="NCBIfam" id="TIGR00231">
    <property type="entry name" value="small_GTP"/>
    <property type="match status" value="1"/>
</dbReference>
<feature type="compositionally biased region" description="Polar residues" evidence="10">
    <location>
        <begin position="230"/>
        <end position="243"/>
    </location>
</feature>
<evidence type="ECO:0000256" key="7">
    <source>
        <dbReference type="ARBA" id="ARBA00025162"/>
    </source>
</evidence>
<dbReference type="SUPFAM" id="SSF50447">
    <property type="entry name" value="Translation proteins"/>
    <property type="match status" value="2"/>
</dbReference>
<comment type="similarity">
    <text evidence="1 8 9">Belongs to the TRAFAC class translation factor GTPase superfamily. Classic translation factor GTPase family. IF-2 subfamily.</text>
</comment>
<evidence type="ECO:0000256" key="3">
    <source>
        <dbReference type="ARBA" id="ARBA00022540"/>
    </source>
</evidence>
<dbReference type="AlphaFoldDB" id="A7VT59"/>
<sequence>MMIKYRVHEVAKDLNVPSKEIIDLLQKHFGEVKKHMTALTEEELDVIFEHYTQLKALPNFDAYFAENKTVAEDQAAQAAAEAMEKAKAAAAQEPAKAAAKVEKSQQAAKKEAKPAARAEAPVKPAQNASGQPVPNQPKRKAVMPGKITPVGPKPQNQSQPQQKAAQKQQKPAPRQEARQPQAAAPFQNTENSNRVVRPQGRIIDTRSANVNIDKYNEKYDRMASEKYRSENTVQKQKITQKSQQRGKPRNSRKETEAERLRRIAMERKAKPITIQIPDEITVGELALRLKATAAEVIKKLMMMGTMATVNDVIDFDTAALVAMEFHAKVEKEVVVTIEDRIIDDSEDDDENLVPRAPVVVVMGHVDHGKTSLLDAIRHANVTAGEAGGITQHIGAYRVNIGDREITFLDTPGHEAFTTMRARGAQVTDIAILVVAADDGIMPQTIEAINHAKAAGVSVIVAINKMDKMGANPERVKEQLTEYELVPEEWGGDTPCIPVSAHTKEGIGDLLEMVTLIADMKELKANPDRAGKGTVIEARLDKGRGPIATVLVQNGTLHVGDIIVAGTSVGRVRAMMNDRGERVQEAGPSVPVEITGLDDVPTGGDTFNCVSDERLARELVDQRKAAQKEEQFNAQTKVTLDNLFDQMQLGDIKELKIIVKADVQGSVEAVRQSLEKLSNDEVRVHVIHGGVGAVNESDVMLANASNAIIVGFNVRPDPVAAENAERDKVDMRLYRVIYDCIEEIESAMKGMLAPKFRENLLGRAECRQVYKISNVGTIAGSYVLSGKITRNAEIRIVRDGIVIGEDKLASLRRFKDDVKEVASGYECGIGLERFNDIKEGDVFEAFVMEEYRED</sequence>
<evidence type="ECO:0000256" key="8">
    <source>
        <dbReference type="HAMAP-Rule" id="MF_00100"/>
    </source>
</evidence>
<dbReference type="InterPro" id="IPR000795">
    <property type="entry name" value="T_Tr_GTP-bd_dom"/>
</dbReference>
<evidence type="ECO:0000256" key="4">
    <source>
        <dbReference type="ARBA" id="ARBA00022741"/>
    </source>
</evidence>
<dbReference type="Pfam" id="PF22042">
    <property type="entry name" value="EF-G_D2"/>
    <property type="match status" value="1"/>
</dbReference>
<dbReference type="Pfam" id="PF04760">
    <property type="entry name" value="IF2_N"/>
    <property type="match status" value="2"/>
</dbReference>
<dbReference type="InterPro" id="IPR023115">
    <property type="entry name" value="TIF_IF2_dom3"/>
</dbReference>
<gene>
    <name evidence="8 12" type="primary">infB</name>
    <name evidence="13" type="ORF">CH238_08530</name>
    <name evidence="12" type="ORF">CLOLEP_01750</name>
</gene>
<dbReference type="Gene3D" id="3.40.50.10050">
    <property type="entry name" value="Translation initiation factor IF- 2, domain 3"/>
    <property type="match status" value="1"/>
</dbReference>
<evidence type="ECO:0000256" key="6">
    <source>
        <dbReference type="ARBA" id="ARBA00023134"/>
    </source>
</evidence>
<dbReference type="NCBIfam" id="TIGR00487">
    <property type="entry name" value="IF-2"/>
    <property type="match status" value="1"/>
</dbReference>
<dbReference type="InterPro" id="IPR000178">
    <property type="entry name" value="TF_IF2_bacterial-like"/>
</dbReference>
<feature type="binding site" evidence="8">
    <location>
        <begin position="409"/>
        <end position="413"/>
    </location>
    <ligand>
        <name>GTP</name>
        <dbReference type="ChEBI" id="CHEBI:37565"/>
    </ligand>
</feature>
<protein>
    <recommendedName>
        <fullName evidence="2 8">Translation initiation factor IF-2</fullName>
    </recommendedName>
</protein>
<dbReference type="EMBL" id="NOXF01000005">
    <property type="protein sequence ID" value="PEQ24595.1"/>
    <property type="molecule type" value="Genomic_DNA"/>
</dbReference>
<feature type="region of interest" description="G-domain" evidence="8">
    <location>
        <begin position="357"/>
        <end position="505"/>
    </location>
</feature>
<dbReference type="SUPFAM" id="SSF52156">
    <property type="entry name" value="Initiation factor IF2/eIF5b, domain 3"/>
    <property type="match status" value="1"/>
</dbReference>
<keyword evidence="3 8" id="KW-0396">Initiation factor</keyword>
<dbReference type="Proteomes" id="UP000220611">
    <property type="component" value="Unassembled WGS sequence"/>
</dbReference>
<evidence type="ECO:0000256" key="2">
    <source>
        <dbReference type="ARBA" id="ARBA00020675"/>
    </source>
</evidence>
<evidence type="ECO:0000256" key="1">
    <source>
        <dbReference type="ARBA" id="ARBA00007733"/>
    </source>
</evidence>
<feature type="region of interest" description="Disordered" evidence="10">
    <location>
        <begin position="224"/>
        <end position="257"/>
    </location>
</feature>
<dbReference type="PROSITE" id="PS51722">
    <property type="entry name" value="G_TR_2"/>
    <property type="match status" value="1"/>
</dbReference>
<dbReference type="PANTHER" id="PTHR43381:SF5">
    <property type="entry name" value="TR-TYPE G DOMAIN-CONTAINING PROTEIN"/>
    <property type="match status" value="1"/>
</dbReference>
<feature type="binding site" evidence="8">
    <location>
        <begin position="363"/>
        <end position="370"/>
    </location>
    <ligand>
        <name>GTP</name>
        <dbReference type="ChEBI" id="CHEBI:37565"/>
    </ligand>
</feature>
<feature type="compositionally biased region" description="Low complexity" evidence="10">
    <location>
        <begin position="117"/>
        <end position="126"/>
    </location>
</feature>
<feature type="compositionally biased region" description="Low complexity" evidence="10">
    <location>
        <begin position="153"/>
        <end position="185"/>
    </location>
</feature>
<dbReference type="HAMAP" id="MF_00100_B">
    <property type="entry name" value="IF_2_B"/>
    <property type="match status" value="1"/>
</dbReference>
<dbReference type="FunFam" id="2.40.30.10:FF:000008">
    <property type="entry name" value="Translation initiation factor IF-2"/>
    <property type="match status" value="1"/>
</dbReference>
<dbReference type="InterPro" id="IPR044145">
    <property type="entry name" value="IF2_II"/>
</dbReference>
<keyword evidence="8" id="KW-0963">Cytoplasm</keyword>
<comment type="function">
    <text evidence="7 8 9">One of the essential components for the initiation of protein synthesis. Protects formylmethionyl-tRNA from spontaneous hydrolysis and promotes its binding to the 30S ribosomal subunits. Also involved in the hydrolysis of GTP during the formation of the 70S ribosomal complex.</text>
</comment>
<dbReference type="InterPro" id="IPR015760">
    <property type="entry name" value="TIF_IF2"/>
</dbReference>
<dbReference type="InterPro" id="IPR027417">
    <property type="entry name" value="P-loop_NTPase"/>
</dbReference>
<proteinExistence type="inferred from homology"/>
<comment type="caution">
    <text evidence="12">The sequence shown here is derived from an EMBL/GenBank/DDBJ whole genome shotgun (WGS) entry which is preliminary data.</text>
</comment>
<dbReference type="PANTHER" id="PTHR43381">
    <property type="entry name" value="TRANSLATION INITIATION FACTOR IF-2-RELATED"/>
    <property type="match status" value="1"/>
</dbReference>
<dbReference type="GO" id="GO:0003743">
    <property type="term" value="F:translation initiation factor activity"/>
    <property type="evidence" value="ECO:0007669"/>
    <property type="project" value="UniProtKB-UniRule"/>
</dbReference>
<keyword evidence="4 8" id="KW-0547">Nucleotide-binding</keyword>
<dbReference type="FunFam" id="2.40.30.10:FF:000007">
    <property type="entry name" value="Translation initiation factor IF-2"/>
    <property type="match status" value="1"/>
</dbReference>
<dbReference type="InterPro" id="IPR009000">
    <property type="entry name" value="Transl_B-barrel_sf"/>
</dbReference>
<dbReference type="InterPro" id="IPR005225">
    <property type="entry name" value="Small_GTP-bd"/>
</dbReference>
<organism evidence="12 14">
    <name type="scientific">[Clostridium] leptum DSM 753</name>
    <dbReference type="NCBI Taxonomy" id="428125"/>
    <lineage>
        <taxon>Bacteria</taxon>
        <taxon>Bacillati</taxon>
        <taxon>Bacillota</taxon>
        <taxon>Clostridia</taxon>
        <taxon>Eubacteriales</taxon>
        <taxon>Oscillospiraceae</taxon>
        <taxon>Oscillospiraceae incertae sedis</taxon>
    </lineage>
</organism>
<dbReference type="Gene3D" id="3.40.50.300">
    <property type="entry name" value="P-loop containing nucleotide triphosphate hydrolases"/>
    <property type="match status" value="1"/>
</dbReference>
<evidence type="ECO:0000313" key="13">
    <source>
        <dbReference type="EMBL" id="PEQ24595.1"/>
    </source>
</evidence>
<feature type="binding site" evidence="8">
    <location>
        <begin position="463"/>
        <end position="466"/>
    </location>
    <ligand>
        <name>GTP</name>
        <dbReference type="ChEBI" id="CHEBI:37565"/>
    </ligand>
</feature>